<keyword evidence="5" id="KW-1185">Reference proteome</keyword>
<feature type="domain" description="STAS" evidence="3">
    <location>
        <begin position="16"/>
        <end position="114"/>
    </location>
</feature>
<dbReference type="Gene3D" id="3.30.750.24">
    <property type="entry name" value="STAS domain"/>
    <property type="match status" value="1"/>
</dbReference>
<dbReference type="InterPro" id="IPR036513">
    <property type="entry name" value="STAS_dom_sf"/>
</dbReference>
<dbReference type="CDD" id="cd07043">
    <property type="entry name" value="STAS_anti-anti-sigma_factors"/>
    <property type="match status" value="1"/>
</dbReference>
<comment type="similarity">
    <text evidence="1 2">Belongs to the anti-sigma-factor antagonist family.</text>
</comment>
<comment type="caution">
    <text evidence="4">The sequence shown here is derived from an EMBL/GenBank/DDBJ whole genome shotgun (WGS) entry which is preliminary data.</text>
</comment>
<dbReference type="PROSITE" id="PS50801">
    <property type="entry name" value="STAS"/>
    <property type="match status" value="1"/>
</dbReference>
<dbReference type="PANTHER" id="PTHR33495">
    <property type="entry name" value="ANTI-SIGMA FACTOR ANTAGONIST TM_1081-RELATED-RELATED"/>
    <property type="match status" value="1"/>
</dbReference>
<dbReference type="SUPFAM" id="SSF52091">
    <property type="entry name" value="SpoIIaa-like"/>
    <property type="match status" value="1"/>
</dbReference>
<dbReference type="InterPro" id="IPR002645">
    <property type="entry name" value="STAS_dom"/>
</dbReference>
<reference evidence="4 5" key="1">
    <citation type="submission" date="2024-05" db="EMBL/GenBank/DDBJ databases">
        <title>Microbispora sp.ZYX-F-249.</title>
        <authorList>
            <person name="Xie H."/>
        </authorList>
    </citation>
    <scope>NUCLEOTIDE SEQUENCE [LARGE SCALE GENOMIC DNA]</scope>
    <source>
        <strain evidence="4 5">ZYX-F-249</strain>
    </source>
</reference>
<dbReference type="Proteomes" id="UP001447516">
    <property type="component" value="Unassembled WGS sequence"/>
</dbReference>
<evidence type="ECO:0000256" key="1">
    <source>
        <dbReference type="ARBA" id="ARBA00009013"/>
    </source>
</evidence>
<proteinExistence type="inferred from homology"/>
<accession>A0ABV0AP14</accession>
<dbReference type="Pfam" id="PF01740">
    <property type="entry name" value="STAS"/>
    <property type="match status" value="1"/>
</dbReference>
<protein>
    <recommendedName>
        <fullName evidence="2">Anti-sigma factor antagonist</fullName>
    </recommendedName>
</protein>
<evidence type="ECO:0000313" key="5">
    <source>
        <dbReference type="Proteomes" id="UP001447516"/>
    </source>
</evidence>
<gene>
    <name evidence="4" type="ORF">AAH991_18070</name>
</gene>
<dbReference type="RefSeq" id="WP_346227007.1">
    <property type="nucleotide sequence ID" value="NZ_JBDJAW010000013.1"/>
</dbReference>
<dbReference type="PANTHER" id="PTHR33495:SF2">
    <property type="entry name" value="ANTI-SIGMA FACTOR ANTAGONIST TM_1081-RELATED"/>
    <property type="match status" value="1"/>
</dbReference>
<dbReference type="EMBL" id="JBDJAW010000013">
    <property type="protein sequence ID" value="MEN3537025.1"/>
    <property type="molecule type" value="Genomic_DNA"/>
</dbReference>
<evidence type="ECO:0000313" key="4">
    <source>
        <dbReference type="EMBL" id="MEN3537025.1"/>
    </source>
</evidence>
<sequence length="116" mass="12522">MPTRLGVTVSHEATHVLVTLTGELDVISGERLRTVFGKLSDEGNTRLVVDTSELTFCDSMGLRLLLEAHDRAVEAGGFMKLAGVRGVFRRILTVTGLHAAFPIYETVPDALAALDD</sequence>
<organism evidence="4 5">
    <name type="scientific">Microbispora maris</name>
    <dbReference type="NCBI Taxonomy" id="3144104"/>
    <lineage>
        <taxon>Bacteria</taxon>
        <taxon>Bacillati</taxon>
        <taxon>Actinomycetota</taxon>
        <taxon>Actinomycetes</taxon>
        <taxon>Streptosporangiales</taxon>
        <taxon>Streptosporangiaceae</taxon>
        <taxon>Microbispora</taxon>
    </lineage>
</organism>
<dbReference type="InterPro" id="IPR003658">
    <property type="entry name" value="Anti-sigma_ant"/>
</dbReference>
<evidence type="ECO:0000259" key="3">
    <source>
        <dbReference type="PROSITE" id="PS50801"/>
    </source>
</evidence>
<evidence type="ECO:0000256" key="2">
    <source>
        <dbReference type="RuleBase" id="RU003749"/>
    </source>
</evidence>
<dbReference type="NCBIfam" id="TIGR00377">
    <property type="entry name" value="ant_ant_sig"/>
    <property type="match status" value="1"/>
</dbReference>
<name>A0ABV0AP14_9ACTN</name>